<organism evidence="1 2">
    <name type="scientific">Arthrobacter terricola</name>
    <dbReference type="NCBI Taxonomy" id="2547396"/>
    <lineage>
        <taxon>Bacteria</taxon>
        <taxon>Bacillati</taxon>
        <taxon>Actinomycetota</taxon>
        <taxon>Actinomycetes</taxon>
        <taxon>Micrococcales</taxon>
        <taxon>Micrococcaceae</taxon>
        <taxon>Arthrobacter</taxon>
    </lineage>
</organism>
<dbReference type="Pfam" id="PF17645">
    <property type="entry name" value="Amdase"/>
    <property type="match status" value="1"/>
</dbReference>
<dbReference type="PANTHER" id="PTHR40267:SF1">
    <property type="entry name" value="BLR3294 PROTEIN"/>
    <property type="match status" value="1"/>
</dbReference>
<evidence type="ECO:0000313" key="1">
    <source>
        <dbReference type="EMBL" id="TDF94290.1"/>
    </source>
</evidence>
<dbReference type="InterPro" id="IPR053714">
    <property type="entry name" value="Iso_Racemase_Enz_sf"/>
</dbReference>
<sequence>MAGVPGPLTRLGVLVPSSNSNAETLTASILAGQPDLGVHYSRFRLPPSLDDAVDLGVLGGAPGLLADAELQAIAFHGTSGSWTGISGDRALCSELETVCGAPATTASVAVVEALAALSATRVGLLFPGPAAIAAQIRDEYDRFGINVQAVSVPASAMSNPEIARLADADIEAMARPAFARDVDAVVCVGTNLRSGYLVPGLEDEFGIPVVDSAIATVWHLLRVARAARPIHGWGVLLAEH</sequence>
<dbReference type="Proteomes" id="UP000295511">
    <property type="component" value="Unassembled WGS sequence"/>
</dbReference>
<dbReference type="RefSeq" id="WP_133204943.1">
    <property type="nucleotide sequence ID" value="NZ_SMRU01000016.1"/>
</dbReference>
<dbReference type="Gene3D" id="3.40.50.12500">
    <property type="match status" value="1"/>
</dbReference>
<comment type="caution">
    <text evidence="1">The sequence shown here is derived from an EMBL/GenBank/DDBJ whole genome shotgun (WGS) entry which is preliminary data.</text>
</comment>
<gene>
    <name evidence="1" type="ORF">E1809_14475</name>
</gene>
<dbReference type="EMBL" id="SMRU01000016">
    <property type="protein sequence ID" value="TDF94290.1"/>
    <property type="molecule type" value="Genomic_DNA"/>
</dbReference>
<reference evidence="1 2" key="1">
    <citation type="submission" date="2019-03" db="EMBL/GenBank/DDBJ databases">
        <title>Whole genome sequence of Arthrobacter sp JH1-1.</title>
        <authorList>
            <person name="Trinh H.N."/>
        </authorList>
    </citation>
    <scope>NUCLEOTIDE SEQUENCE [LARGE SCALE GENOMIC DNA]</scope>
    <source>
        <strain evidence="1 2">JH1-1</strain>
    </source>
</reference>
<accession>A0A4R5KJ17</accession>
<protein>
    <submittedName>
        <fullName evidence="1">Asp/Glu/hydantoin racemase</fullName>
    </submittedName>
</protein>
<name>A0A4R5KJ17_9MICC</name>
<dbReference type="InterPro" id="IPR026286">
    <property type="entry name" value="MaiA/AMDase"/>
</dbReference>
<dbReference type="OrthoDB" id="4941355at2"/>
<dbReference type="PANTHER" id="PTHR40267">
    <property type="entry name" value="BLR3294 PROTEIN"/>
    <property type="match status" value="1"/>
</dbReference>
<dbReference type="AlphaFoldDB" id="A0A4R5KJ17"/>
<keyword evidence="2" id="KW-1185">Reference proteome</keyword>
<evidence type="ECO:0000313" key="2">
    <source>
        <dbReference type="Proteomes" id="UP000295511"/>
    </source>
</evidence>
<dbReference type="PIRSF" id="PIRSF015736">
    <property type="entry name" value="MI"/>
    <property type="match status" value="1"/>
</dbReference>
<proteinExistence type="predicted"/>